<reference evidence="8 9" key="1">
    <citation type="submission" date="2024-11" db="EMBL/GenBank/DDBJ databases">
        <title>Chromosome-level genome assembly of the freshwater bivalve Anodonta woodiana.</title>
        <authorList>
            <person name="Chen X."/>
        </authorList>
    </citation>
    <scope>NUCLEOTIDE SEQUENCE [LARGE SCALE GENOMIC DNA]</scope>
    <source>
        <strain evidence="8">MN2024</strain>
        <tissue evidence="8">Gills</tissue>
    </source>
</reference>
<evidence type="ECO:0000256" key="6">
    <source>
        <dbReference type="SAM" id="Phobius"/>
    </source>
</evidence>
<keyword evidence="4 6" id="KW-1133">Transmembrane helix</keyword>
<dbReference type="PANTHER" id="PTHR10582:SF28">
    <property type="entry name" value="NANCHUNG, ISOFORM B"/>
    <property type="match status" value="1"/>
</dbReference>
<dbReference type="Gene3D" id="1.25.40.20">
    <property type="entry name" value="Ankyrin repeat-containing domain"/>
    <property type="match status" value="1"/>
</dbReference>
<evidence type="ECO:0000256" key="3">
    <source>
        <dbReference type="ARBA" id="ARBA00022737"/>
    </source>
</evidence>
<feature type="transmembrane region" description="Helical" evidence="6">
    <location>
        <begin position="399"/>
        <end position="416"/>
    </location>
</feature>
<organism evidence="8 9">
    <name type="scientific">Sinanodonta woodiana</name>
    <name type="common">Chinese pond mussel</name>
    <name type="synonym">Anodonta woodiana</name>
    <dbReference type="NCBI Taxonomy" id="1069815"/>
    <lineage>
        <taxon>Eukaryota</taxon>
        <taxon>Metazoa</taxon>
        <taxon>Spiralia</taxon>
        <taxon>Lophotrochozoa</taxon>
        <taxon>Mollusca</taxon>
        <taxon>Bivalvia</taxon>
        <taxon>Autobranchia</taxon>
        <taxon>Heteroconchia</taxon>
        <taxon>Palaeoheterodonta</taxon>
        <taxon>Unionida</taxon>
        <taxon>Unionoidea</taxon>
        <taxon>Unionidae</taxon>
        <taxon>Unioninae</taxon>
        <taxon>Sinanodonta</taxon>
    </lineage>
</organism>
<comment type="caution">
    <text evidence="8">The sequence shown here is derived from an EMBL/GenBank/DDBJ whole genome shotgun (WGS) entry which is preliminary data.</text>
</comment>
<keyword evidence="9" id="KW-1185">Reference proteome</keyword>
<keyword evidence="2 6" id="KW-0812">Transmembrane</keyword>
<evidence type="ECO:0000313" key="8">
    <source>
        <dbReference type="EMBL" id="KAL3870294.1"/>
    </source>
</evidence>
<keyword evidence="5 6" id="KW-0472">Membrane</keyword>
<feature type="transmembrane region" description="Helical" evidence="6">
    <location>
        <begin position="505"/>
        <end position="526"/>
    </location>
</feature>
<dbReference type="EMBL" id="JBJQND010000007">
    <property type="protein sequence ID" value="KAL3870294.1"/>
    <property type="molecule type" value="Genomic_DNA"/>
</dbReference>
<proteinExistence type="predicted"/>
<feature type="transmembrane region" description="Helical" evidence="6">
    <location>
        <begin position="369"/>
        <end position="387"/>
    </location>
</feature>
<dbReference type="AlphaFoldDB" id="A0ABD3W8S2"/>
<evidence type="ECO:0000256" key="1">
    <source>
        <dbReference type="ARBA" id="ARBA00004141"/>
    </source>
</evidence>
<sequence length="640" mass="73818">MDLIESLVVLLLHQILEITKTVLEDRVLLLHGLGGEICSIVTTSDFNVNKSVLEDRVLLLHGLGRELCIIVTASDFRDHKITINGVFIDKNYSCYFQFFQKLPNVSYLKNVQHFLTMFSNSMMFVFLFCMVMNINQLIKISSPNWQIFTNIHVVLYDEMFDLLLSLGADLNIKNRQGLTPLTLAAKLARKDMYEHILEKIRQVYWIYGNVTSAGYPLQDIDTITATGEIHENSALNLIVYGDHDSHLSMMDGLVVNLLQEKWKTFARYRFYRRFIIFIIYFVIFVTAFVLRPGQDECPVTKEVNTSNGLSENVTEVDRCYLMKVCQQEDIARFVLEGFILFGASTYLFLAMKEIYHQGFKIFFTTLKGAPGKATFLLSCVFVVMMLPGRAACAYVYEDVVGVLAILTTAPYFLFFCRGFRIIGPFVVMIYKMIKGDLLRFCIIYLVFIIGFSQAFYIAFIGCTCEHGRPCVFTNGAEGILGVFAMSVGQFEDIYATFGSSRYPELIKIVFVVYMIMVTLLLVNMLIAMMGNTYQLVNETQKEWFRQWAKIVLVVEQSVTTLERQKYQIAYSQPINDKRRAFVIRWHQSESEKEELRKAREEQRRKQKEKVMKNRWQKVGKTALFTNTLNLEAAKTGRLNI</sequence>
<feature type="transmembrane region" description="Helical" evidence="6">
    <location>
        <begin position="270"/>
        <end position="290"/>
    </location>
</feature>
<name>A0ABD3W8S2_SINWO</name>
<protein>
    <recommendedName>
        <fullName evidence="7">Ion transport domain-containing protein</fullName>
    </recommendedName>
</protein>
<dbReference type="Pfam" id="PF00520">
    <property type="entry name" value="Ion_trans"/>
    <property type="match status" value="1"/>
</dbReference>
<feature type="transmembrane region" description="Helical" evidence="6">
    <location>
        <begin position="437"/>
        <end position="459"/>
    </location>
</feature>
<dbReference type="PANTHER" id="PTHR10582">
    <property type="entry name" value="TRANSIENT RECEPTOR POTENTIAL ION CHANNEL PROTEIN"/>
    <property type="match status" value="1"/>
</dbReference>
<gene>
    <name evidence="8" type="ORF">ACJMK2_038370</name>
</gene>
<evidence type="ECO:0000313" key="9">
    <source>
        <dbReference type="Proteomes" id="UP001634394"/>
    </source>
</evidence>
<accession>A0ABD3W8S2</accession>
<evidence type="ECO:0000256" key="4">
    <source>
        <dbReference type="ARBA" id="ARBA00022989"/>
    </source>
</evidence>
<feature type="transmembrane region" description="Helical" evidence="6">
    <location>
        <begin position="114"/>
        <end position="134"/>
    </location>
</feature>
<evidence type="ECO:0000256" key="2">
    <source>
        <dbReference type="ARBA" id="ARBA00022692"/>
    </source>
</evidence>
<dbReference type="GO" id="GO:0016020">
    <property type="term" value="C:membrane"/>
    <property type="evidence" value="ECO:0007669"/>
    <property type="project" value="UniProtKB-SubCell"/>
</dbReference>
<dbReference type="InterPro" id="IPR024862">
    <property type="entry name" value="TRPV"/>
</dbReference>
<evidence type="ECO:0000256" key="5">
    <source>
        <dbReference type="ARBA" id="ARBA00023136"/>
    </source>
</evidence>
<feature type="transmembrane region" description="Helical" evidence="6">
    <location>
        <begin position="330"/>
        <end position="349"/>
    </location>
</feature>
<dbReference type="SUPFAM" id="SSF48403">
    <property type="entry name" value="Ankyrin repeat"/>
    <property type="match status" value="1"/>
</dbReference>
<dbReference type="Proteomes" id="UP001634394">
    <property type="component" value="Unassembled WGS sequence"/>
</dbReference>
<keyword evidence="3" id="KW-0677">Repeat</keyword>
<feature type="domain" description="Ion transport" evidence="7">
    <location>
        <begin position="333"/>
        <end position="540"/>
    </location>
</feature>
<dbReference type="InterPro" id="IPR036770">
    <property type="entry name" value="Ankyrin_rpt-contain_sf"/>
</dbReference>
<comment type="subcellular location">
    <subcellularLocation>
        <location evidence="1">Membrane</location>
        <topology evidence="1">Multi-pass membrane protein</topology>
    </subcellularLocation>
</comment>
<evidence type="ECO:0000259" key="7">
    <source>
        <dbReference type="Pfam" id="PF00520"/>
    </source>
</evidence>
<dbReference type="InterPro" id="IPR005821">
    <property type="entry name" value="Ion_trans_dom"/>
</dbReference>